<protein>
    <recommendedName>
        <fullName evidence="4">DUF3592 domain-containing protein</fullName>
    </recommendedName>
</protein>
<evidence type="ECO:0000256" key="1">
    <source>
        <dbReference type="SAM" id="Phobius"/>
    </source>
</evidence>
<reference evidence="2 3" key="1">
    <citation type="submission" date="2021-12" db="EMBL/GenBank/DDBJ databases">
        <title>Genome sequencing of bacteria with rrn-lacking chromosome and rrn-plasmid.</title>
        <authorList>
            <person name="Anda M."/>
            <person name="Iwasaki W."/>
        </authorList>
    </citation>
    <scope>NUCLEOTIDE SEQUENCE [LARGE SCALE GENOMIC DNA]</scope>
    <source>
        <strain evidence="2 3">NBRC 101262</strain>
    </source>
</reference>
<feature type="transmembrane region" description="Helical" evidence="1">
    <location>
        <begin position="12"/>
        <end position="30"/>
    </location>
</feature>
<sequence>MVNKWLGKIIEFRAIILISIIFIYFLTIGIKGKLKTYLLDHYAIEIPARVINEKNFWGNSPVSHTFSYSYEFSVDGKRFKADSRNKTLKVGNHITIEYLPAYPTFSRISQNSQTHKK</sequence>
<gene>
    <name evidence="2" type="ORF">PEPS_15380</name>
</gene>
<evidence type="ECO:0000313" key="2">
    <source>
        <dbReference type="EMBL" id="BDC99257.1"/>
    </source>
</evidence>
<accession>A0ABN6L7Q1</accession>
<keyword evidence="1" id="KW-1133">Transmembrane helix</keyword>
<keyword evidence="3" id="KW-1185">Reference proteome</keyword>
<keyword evidence="1" id="KW-0812">Transmembrane</keyword>
<organism evidence="2 3">
    <name type="scientific">Persicobacter psychrovividus</name>
    <dbReference type="NCBI Taxonomy" id="387638"/>
    <lineage>
        <taxon>Bacteria</taxon>
        <taxon>Pseudomonadati</taxon>
        <taxon>Bacteroidota</taxon>
        <taxon>Cytophagia</taxon>
        <taxon>Cytophagales</taxon>
        <taxon>Persicobacteraceae</taxon>
        <taxon>Persicobacter</taxon>
    </lineage>
</organism>
<keyword evidence="1" id="KW-0472">Membrane</keyword>
<proteinExistence type="predicted"/>
<dbReference type="Proteomes" id="UP001354989">
    <property type="component" value="Chromosome"/>
</dbReference>
<evidence type="ECO:0000313" key="3">
    <source>
        <dbReference type="Proteomes" id="UP001354989"/>
    </source>
</evidence>
<evidence type="ECO:0008006" key="4">
    <source>
        <dbReference type="Google" id="ProtNLM"/>
    </source>
</evidence>
<dbReference type="EMBL" id="AP025292">
    <property type="protein sequence ID" value="BDC99257.1"/>
    <property type="molecule type" value="Genomic_DNA"/>
</dbReference>
<name>A0ABN6L7Q1_9BACT</name>